<protein>
    <recommendedName>
        <fullName evidence="3">UDP-N-acetyl-D-mannosamine dehydrogenase</fullName>
        <ecNumber evidence="2">1.1.1.336</ecNumber>
    </recommendedName>
    <alternativeName>
        <fullName evidence="4">UDP-ManNAc 6-dehydrogenase</fullName>
    </alternativeName>
</protein>
<reference evidence="7 8" key="1">
    <citation type="submission" date="2016-10" db="EMBL/GenBank/DDBJ databases">
        <authorList>
            <person name="de Groot N.N."/>
        </authorList>
    </citation>
    <scope>NUCLEOTIDE SEQUENCE [LARGE SCALE GENOMIC DNA]</scope>
    <source>
        <strain evidence="7 8">DSM 22187</strain>
    </source>
</reference>
<dbReference type="EC" id="1.1.1.336" evidence="2"/>
<dbReference type="PIRSF" id="PIRSF000124">
    <property type="entry name" value="UDPglc_GDPman_dh"/>
    <property type="match status" value="1"/>
</dbReference>
<accession>A0A2H4PYP2</accession>
<name>A0A1H6YCA4_9EURY</name>
<dbReference type="InterPro" id="IPR036291">
    <property type="entry name" value="NAD(P)-bd_dom_sf"/>
</dbReference>
<sequence>MDIPKARHRDVSDQSLYKICIVGLGYVGLPLATEFDQAGYDVVGFDIDEDKINQLKTGQDPTNDVGAERVERSDIDFTTDTASFTHAEYVIITVPTPVDELKKPNLKYVERAGELVGHTIRPGTKVVLESTVYPGATREILGPAIERTSELEAGEGFYLGYSPERLVPGDEDNGFRDIVKIVSAENDTVLTEIAELYESVVDAGVHRAPSLSTSQSRLVRTSAC</sequence>
<dbReference type="PANTHER" id="PTHR43491">
    <property type="entry name" value="UDP-N-ACETYL-D-MANNOSAMINE DEHYDROGENASE"/>
    <property type="match status" value="1"/>
</dbReference>
<dbReference type="GO" id="GO:0016628">
    <property type="term" value="F:oxidoreductase activity, acting on the CH-CH group of donors, NAD or NADP as acceptor"/>
    <property type="evidence" value="ECO:0007669"/>
    <property type="project" value="InterPro"/>
</dbReference>
<gene>
    <name evidence="7" type="ORF">SAMN05444271_1693</name>
</gene>
<dbReference type="PANTHER" id="PTHR43491:SF2">
    <property type="entry name" value="UDP-N-ACETYL-D-MANNOSAMINE DEHYDROGENASE"/>
    <property type="match status" value="1"/>
</dbReference>
<comment type="similarity">
    <text evidence="1">Belongs to the UDP-glucose/GDP-mannose dehydrogenase family.</text>
</comment>
<dbReference type="Gene3D" id="3.40.50.720">
    <property type="entry name" value="NAD(P)-binding Rossmann-like Domain"/>
    <property type="match status" value="1"/>
</dbReference>
<dbReference type="KEGG" id="hae:halTADL_0406"/>
<evidence type="ECO:0000256" key="2">
    <source>
        <dbReference type="ARBA" id="ARBA00012935"/>
    </source>
</evidence>
<dbReference type="Pfam" id="PF03721">
    <property type="entry name" value="UDPG_MGDP_dh_N"/>
    <property type="match status" value="1"/>
</dbReference>
<dbReference type="InterPro" id="IPR017476">
    <property type="entry name" value="UDP-Glc/GDP-Man"/>
</dbReference>
<dbReference type="GO" id="GO:0051287">
    <property type="term" value="F:NAD binding"/>
    <property type="evidence" value="ECO:0007669"/>
    <property type="project" value="InterPro"/>
</dbReference>
<evidence type="ECO:0000256" key="4">
    <source>
        <dbReference type="ARBA" id="ARBA00030172"/>
    </source>
</evidence>
<evidence type="ECO:0000313" key="8">
    <source>
        <dbReference type="Proteomes" id="UP000198888"/>
    </source>
</evidence>
<dbReference type="PIRSF" id="PIRSF500136">
    <property type="entry name" value="UDP_ManNAc_DH"/>
    <property type="match status" value="1"/>
</dbReference>
<keyword evidence="8" id="KW-1185">Reference proteome</keyword>
<proteinExistence type="inferred from homology"/>
<dbReference type="EMBL" id="FNYR01000069">
    <property type="protein sequence ID" value="SEJ38881.1"/>
    <property type="molecule type" value="Genomic_DNA"/>
</dbReference>
<dbReference type="OrthoDB" id="372050at2157"/>
<dbReference type="RefSeq" id="WP_089674003.1">
    <property type="nucleotide sequence ID" value="NZ_CP024845.1"/>
</dbReference>
<dbReference type="GO" id="GO:0000271">
    <property type="term" value="P:polysaccharide biosynthetic process"/>
    <property type="evidence" value="ECO:0007669"/>
    <property type="project" value="InterPro"/>
</dbReference>
<evidence type="ECO:0000313" key="7">
    <source>
        <dbReference type="EMBL" id="SEJ38881.1"/>
    </source>
</evidence>
<comment type="catalytic activity">
    <reaction evidence="5">
        <text>UDP-N-acetyl-alpha-D-mannosamine + 2 NAD(+) + H2O = UDP-N-acetyl-alpha-D-mannosaminouronate + 2 NADH + 3 H(+)</text>
        <dbReference type="Rhea" id="RHEA:25780"/>
        <dbReference type="ChEBI" id="CHEBI:15377"/>
        <dbReference type="ChEBI" id="CHEBI:15378"/>
        <dbReference type="ChEBI" id="CHEBI:57540"/>
        <dbReference type="ChEBI" id="CHEBI:57945"/>
        <dbReference type="ChEBI" id="CHEBI:68623"/>
        <dbReference type="ChEBI" id="CHEBI:70731"/>
        <dbReference type="EC" id="1.1.1.336"/>
    </reaction>
</comment>
<dbReference type="GO" id="GO:0089714">
    <property type="term" value="F:UDP-N-acetyl-D-mannosamine dehydrogenase activity"/>
    <property type="evidence" value="ECO:0007669"/>
    <property type="project" value="UniProtKB-EC"/>
</dbReference>
<organism evidence="7 8">
    <name type="scientific">Halohasta litchfieldiae</name>
    <dbReference type="NCBI Taxonomy" id="1073996"/>
    <lineage>
        <taxon>Archaea</taxon>
        <taxon>Methanobacteriati</taxon>
        <taxon>Methanobacteriota</taxon>
        <taxon>Stenosarchaea group</taxon>
        <taxon>Halobacteria</taxon>
        <taxon>Halobacteriales</taxon>
        <taxon>Haloferacaceae</taxon>
        <taxon>Halohasta</taxon>
    </lineage>
</organism>
<evidence type="ECO:0000256" key="1">
    <source>
        <dbReference type="ARBA" id="ARBA00006601"/>
    </source>
</evidence>
<dbReference type="SUPFAM" id="SSF51735">
    <property type="entry name" value="NAD(P)-binding Rossmann-fold domains"/>
    <property type="match status" value="1"/>
</dbReference>
<dbReference type="STRING" id="1073996.SAMN05444271_1693"/>
<evidence type="ECO:0000256" key="5">
    <source>
        <dbReference type="ARBA" id="ARBA00049130"/>
    </source>
</evidence>
<dbReference type="InterPro" id="IPR028359">
    <property type="entry name" value="UDP_ManNAc/GlcNAc_DH"/>
</dbReference>
<evidence type="ECO:0000256" key="3">
    <source>
        <dbReference type="ARBA" id="ARBA00016796"/>
    </source>
</evidence>
<accession>A0A1H6YCA4</accession>
<dbReference type="AlphaFoldDB" id="A0A1H6YCA4"/>
<dbReference type="InterPro" id="IPR001732">
    <property type="entry name" value="UDP-Glc/GDP-Man_DH_N"/>
</dbReference>
<feature type="domain" description="UDP-glucose/GDP-mannose dehydrogenase N-terminal" evidence="6">
    <location>
        <begin position="18"/>
        <end position="188"/>
    </location>
</feature>
<dbReference type="Proteomes" id="UP000198888">
    <property type="component" value="Unassembled WGS sequence"/>
</dbReference>
<dbReference type="GeneID" id="35001231"/>
<evidence type="ECO:0000259" key="6">
    <source>
        <dbReference type="Pfam" id="PF03721"/>
    </source>
</evidence>